<dbReference type="Proteomes" id="UP000826271">
    <property type="component" value="Unassembled WGS sequence"/>
</dbReference>
<sequence length="820" mass="91380">MSFNSDGPPSSTRDWIFPSYSSFFHGHINNNIDTTTTRRRRRRRFTSSNSTAASFQPTADSARNKKSTRLVDDDAFHRGGGATEEEKCQIKEAKTTSSWCSFSGGGVIRVVGWQRQQLGFTLAYIDTLLSSLVLDYCTLFLFLFLISSLPLFCRIKYPSSILLDNNTEEVSLNKQLAYRVDAFLSVTPYSKPLALLVATLLLICLGGLALFGVTDDSLADSLWLSWTYVADSGNHANSEGIGPRLVSVSISFGGMLIFAMMLGLVSDSISEKFDSLRKGRSEVVEQNHTLILGWSDKLGSLLNQLAIANESLSGGTVVVMAERDKEEMELDIAKMEFDFRGTSVICRSGSPLILADLKKVSVSKARAIIVLAEDGNADQSDARALRTVLSLTGVKEGLRGHIVVELSDLDNEVLVKLVGGDLVETVVAHDVIGRLMIQCARQPGLAQIWEDILGFENCEFYIKRWPQLDGMQFEDVLISFPEAIPCGVKVASHGGKIILNPEDSYVLQEGDEVLVIAEDDDTYAPSDLPMVKDATFIHIIRPERKPQKILLCGWRRDIDDMIVVLDAFLAHGSELWMFNEVPEKERERKLTDGGLDINRLLNITLVNREGNAVMRRHLESLPLESFDSILILADESVEDSAIQADSRSLATLLLIRDIQAKRLPCREAVVSQVHRGSFSQGSWIGEMQQASDKSVIISEILDPRTKNLLSMSKISDYVLSNELVSMALAMVAEDRQINDVLEELFAEEGNELHIRGADLYLLEGEELNFYEILLRARQRREIVIGYRLSDTERAVINPLAKNEKRKWSLKDVFVVIAEKE</sequence>
<dbReference type="GO" id="GO:0016020">
    <property type="term" value="C:membrane"/>
    <property type="evidence" value="ECO:0007669"/>
    <property type="project" value="UniProtKB-SubCell"/>
</dbReference>
<dbReference type="GO" id="GO:0006813">
    <property type="term" value="P:potassium ion transport"/>
    <property type="evidence" value="ECO:0007669"/>
    <property type="project" value="InterPro"/>
</dbReference>
<evidence type="ECO:0000256" key="4">
    <source>
        <dbReference type="ARBA" id="ARBA00022989"/>
    </source>
</evidence>
<feature type="region of interest" description="Disordered" evidence="6">
    <location>
        <begin position="33"/>
        <end position="66"/>
    </location>
</feature>
<keyword evidence="5 7" id="KW-0472">Membrane</keyword>
<dbReference type="InterPro" id="IPR044849">
    <property type="entry name" value="CASTOR/POLLUX/SYM8-like"/>
</dbReference>
<feature type="domain" description="RCK N-terminal" evidence="8">
    <location>
        <begin position="286"/>
        <end position="427"/>
    </location>
</feature>
<dbReference type="PANTHER" id="PTHR31563:SF1">
    <property type="entry name" value="ION CHANNEL CASTOR-RELATED"/>
    <property type="match status" value="1"/>
</dbReference>
<comment type="similarity">
    <text evidence="2">Belongs to the castor/pollux (TC 1.A.1.23) family.</text>
</comment>
<evidence type="ECO:0000256" key="3">
    <source>
        <dbReference type="ARBA" id="ARBA00022692"/>
    </source>
</evidence>
<dbReference type="Pfam" id="PF06241">
    <property type="entry name" value="Castor_Poll_mid"/>
    <property type="match status" value="1"/>
</dbReference>
<evidence type="ECO:0000256" key="2">
    <source>
        <dbReference type="ARBA" id="ARBA00008577"/>
    </source>
</evidence>
<keyword evidence="10" id="KW-1185">Reference proteome</keyword>
<feature type="transmembrane region" description="Helical" evidence="7">
    <location>
        <begin position="193"/>
        <end position="213"/>
    </location>
</feature>
<dbReference type="PANTHER" id="PTHR31563">
    <property type="entry name" value="ION CHANNEL POLLUX-RELATED"/>
    <property type="match status" value="1"/>
</dbReference>
<dbReference type="AlphaFoldDB" id="A0AAV6X055"/>
<gene>
    <name evidence="9" type="ORF">BUALT_Bualt09G0004400</name>
</gene>
<comment type="subcellular location">
    <subcellularLocation>
        <location evidence="1">Membrane</location>
        <topology evidence="1">Multi-pass membrane protein</topology>
    </subcellularLocation>
</comment>
<protein>
    <recommendedName>
        <fullName evidence="8">RCK N-terminal domain-containing protein</fullName>
    </recommendedName>
</protein>
<accession>A0AAV6X055</accession>
<evidence type="ECO:0000256" key="7">
    <source>
        <dbReference type="SAM" id="Phobius"/>
    </source>
</evidence>
<dbReference type="EMBL" id="WHWC01000009">
    <property type="protein sequence ID" value="KAG8375873.1"/>
    <property type="molecule type" value="Genomic_DNA"/>
</dbReference>
<evidence type="ECO:0000256" key="1">
    <source>
        <dbReference type="ARBA" id="ARBA00004141"/>
    </source>
</evidence>
<feature type="domain" description="RCK N-terminal" evidence="8">
    <location>
        <begin position="546"/>
        <end position="719"/>
    </location>
</feature>
<evidence type="ECO:0000256" key="6">
    <source>
        <dbReference type="SAM" id="MobiDB-lite"/>
    </source>
</evidence>
<proteinExistence type="inferred from homology"/>
<dbReference type="InterPro" id="IPR010420">
    <property type="entry name" value="CASTOR/POLLUX/SYM8_dom"/>
</dbReference>
<organism evidence="9 10">
    <name type="scientific">Buddleja alternifolia</name>
    <dbReference type="NCBI Taxonomy" id="168488"/>
    <lineage>
        <taxon>Eukaryota</taxon>
        <taxon>Viridiplantae</taxon>
        <taxon>Streptophyta</taxon>
        <taxon>Embryophyta</taxon>
        <taxon>Tracheophyta</taxon>
        <taxon>Spermatophyta</taxon>
        <taxon>Magnoliopsida</taxon>
        <taxon>eudicotyledons</taxon>
        <taxon>Gunneridae</taxon>
        <taxon>Pentapetalae</taxon>
        <taxon>asterids</taxon>
        <taxon>lamiids</taxon>
        <taxon>Lamiales</taxon>
        <taxon>Scrophulariaceae</taxon>
        <taxon>Buddlejeae</taxon>
        <taxon>Buddleja</taxon>
    </lineage>
</organism>
<keyword evidence="4 7" id="KW-1133">Transmembrane helix</keyword>
<evidence type="ECO:0000313" key="10">
    <source>
        <dbReference type="Proteomes" id="UP000826271"/>
    </source>
</evidence>
<dbReference type="InterPro" id="IPR003148">
    <property type="entry name" value="RCK_N"/>
</dbReference>
<feature type="transmembrane region" description="Helical" evidence="7">
    <location>
        <begin position="133"/>
        <end position="153"/>
    </location>
</feature>
<evidence type="ECO:0000259" key="8">
    <source>
        <dbReference type="PROSITE" id="PS51201"/>
    </source>
</evidence>
<dbReference type="PROSITE" id="PS51201">
    <property type="entry name" value="RCK_N"/>
    <property type="match status" value="2"/>
</dbReference>
<dbReference type="Pfam" id="PF22614">
    <property type="entry name" value="Slo-like_RCK"/>
    <property type="match status" value="1"/>
</dbReference>
<comment type="caution">
    <text evidence="9">The sequence shown here is derived from an EMBL/GenBank/DDBJ whole genome shotgun (WGS) entry which is preliminary data.</text>
</comment>
<keyword evidence="3 7" id="KW-0812">Transmembrane</keyword>
<name>A0AAV6X055_9LAMI</name>
<dbReference type="Gene3D" id="3.40.50.720">
    <property type="entry name" value="NAD(P)-binding Rossmann-like Domain"/>
    <property type="match status" value="1"/>
</dbReference>
<reference evidence="9" key="1">
    <citation type="submission" date="2019-10" db="EMBL/GenBank/DDBJ databases">
        <authorList>
            <person name="Zhang R."/>
            <person name="Pan Y."/>
            <person name="Wang J."/>
            <person name="Ma R."/>
            <person name="Yu S."/>
        </authorList>
    </citation>
    <scope>NUCLEOTIDE SEQUENCE</scope>
    <source>
        <strain evidence="9">LA-IB0</strain>
        <tissue evidence="9">Leaf</tissue>
    </source>
</reference>
<evidence type="ECO:0000313" key="9">
    <source>
        <dbReference type="EMBL" id="KAG8375873.1"/>
    </source>
</evidence>
<feature type="compositionally biased region" description="Polar residues" evidence="6">
    <location>
        <begin position="46"/>
        <end position="61"/>
    </location>
</feature>
<evidence type="ECO:0000256" key="5">
    <source>
        <dbReference type="ARBA" id="ARBA00023136"/>
    </source>
</evidence>
<feature type="transmembrane region" description="Helical" evidence="7">
    <location>
        <begin position="245"/>
        <end position="265"/>
    </location>
</feature>